<reference evidence="1 2" key="1">
    <citation type="journal article" date="2016" name="Nat. Commun.">
        <title>Thousands of microbial genomes shed light on interconnected biogeochemical processes in an aquifer system.</title>
        <authorList>
            <person name="Anantharaman K."/>
            <person name="Brown C.T."/>
            <person name="Hug L.A."/>
            <person name="Sharon I."/>
            <person name="Castelle C.J."/>
            <person name="Probst A.J."/>
            <person name="Thomas B.C."/>
            <person name="Singh A."/>
            <person name="Wilkins M.J."/>
            <person name="Karaoz U."/>
            <person name="Brodie E.L."/>
            <person name="Williams K.H."/>
            <person name="Hubbard S.S."/>
            <person name="Banfield J.F."/>
        </authorList>
    </citation>
    <scope>NUCLEOTIDE SEQUENCE [LARGE SCALE GENOMIC DNA]</scope>
</reference>
<evidence type="ECO:0000313" key="2">
    <source>
        <dbReference type="Proteomes" id="UP000177190"/>
    </source>
</evidence>
<evidence type="ECO:0000313" key="1">
    <source>
        <dbReference type="EMBL" id="OGZ65093.1"/>
    </source>
</evidence>
<proteinExistence type="predicted"/>
<name>A0A1G2HRN7_9BACT</name>
<dbReference type="EMBL" id="MHOM01000013">
    <property type="protein sequence ID" value="OGZ65093.1"/>
    <property type="molecule type" value="Genomic_DNA"/>
</dbReference>
<sequence>MGKENAVAKGLLRKKLLSSLDERELAGLVGLLSKTCRPFNGNLSHISYLAGFDTRTLFGILHKRLFDRWESNNLAFLRVMENLKMVRQILREIPVKIPSLEPEYPPIPDNFQIGNQEAQVVFVTAHAWDRFW</sequence>
<organism evidence="1 2">
    <name type="scientific">Candidatus Staskawiczbacteria bacterium RIFCSPHIGHO2_01_FULL_36_16</name>
    <dbReference type="NCBI Taxonomy" id="1802200"/>
    <lineage>
        <taxon>Bacteria</taxon>
        <taxon>Candidatus Staskawicziibacteriota</taxon>
    </lineage>
</organism>
<accession>A0A1G2HRN7</accession>
<comment type="caution">
    <text evidence="1">The sequence shown here is derived from an EMBL/GenBank/DDBJ whole genome shotgun (WGS) entry which is preliminary data.</text>
</comment>
<protein>
    <submittedName>
        <fullName evidence="1">Uncharacterized protein</fullName>
    </submittedName>
</protein>
<dbReference type="Proteomes" id="UP000177190">
    <property type="component" value="Unassembled WGS sequence"/>
</dbReference>
<dbReference type="AlphaFoldDB" id="A0A1G2HRN7"/>
<gene>
    <name evidence="1" type="ORF">A2812_00830</name>
</gene>